<protein>
    <submittedName>
        <fullName evidence="1">Uncharacterized protein</fullName>
    </submittedName>
</protein>
<reference evidence="1 2" key="1">
    <citation type="submission" date="2020-09" db="EMBL/GenBank/DDBJ databases">
        <title>Characterization of Treponema spp. from bovine digital dermatitis in Korea.</title>
        <authorList>
            <person name="Espiritu H.M."/>
            <person name="Cho Y.I."/>
            <person name="Mamuad L."/>
        </authorList>
    </citation>
    <scope>NUCLEOTIDE SEQUENCE [LARGE SCALE GENOMIC DNA]</scope>
    <source>
        <strain evidence="1 2">KS1</strain>
    </source>
</reference>
<evidence type="ECO:0000313" key="2">
    <source>
        <dbReference type="Proteomes" id="UP000593915"/>
    </source>
</evidence>
<dbReference type="Proteomes" id="UP000593915">
    <property type="component" value="Chromosome"/>
</dbReference>
<dbReference type="EMBL" id="CP061839">
    <property type="protein sequence ID" value="QOW60783.1"/>
    <property type="molecule type" value="Genomic_DNA"/>
</dbReference>
<dbReference type="RefSeq" id="WP_024470169.1">
    <property type="nucleotide sequence ID" value="NZ_CP061839.1"/>
</dbReference>
<proteinExistence type="predicted"/>
<gene>
    <name evidence="1" type="ORF">IFE08_13525</name>
</gene>
<organism evidence="1 2">
    <name type="scientific">Treponema pedis</name>
    <dbReference type="NCBI Taxonomy" id="409322"/>
    <lineage>
        <taxon>Bacteria</taxon>
        <taxon>Pseudomonadati</taxon>
        <taxon>Spirochaetota</taxon>
        <taxon>Spirochaetia</taxon>
        <taxon>Spirochaetales</taxon>
        <taxon>Treponemataceae</taxon>
        <taxon>Treponema</taxon>
    </lineage>
</organism>
<evidence type="ECO:0000313" key="1">
    <source>
        <dbReference type="EMBL" id="QOW60783.1"/>
    </source>
</evidence>
<sequence>MIEKIIYTPPPPPEINIGKRLIGNYESLFSRIKKYPSQILNPVFLSFKLKHSLITYRINQTPRRYFHVHSWGFNFTARTKYHKNKTAPVNAKKNKHKRNSIGIVLPAHRKALYADDGSYTLNVMLYTMRNKADFKNIYNFCKKSNCRVRS</sequence>
<name>A0A7S6WP73_9SPIR</name>
<accession>A0A7S6WP73</accession>
<dbReference type="AlphaFoldDB" id="A0A7S6WP73"/>